<dbReference type="InterPro" id="IPR052918">
    <property type="entry name" value="Motility_Chemotaxis_Reg"/>
</dbReference>
<sequence>MRAIRHIWIIILCWCVTDLSAREEPVLTYTAALSGGIDTAAIVHVVEDRTSDVVYVAGTFTGRISCGALSLDSHGGRDGFILALTRKLAPLWLQNVGGPAEDSVTALSALPTGGIAIAALCGSGSQDIPTYRAGNVTFSGRGNADILIATFHPDGTPGWARNDGADLVDIPESIVVDETGRIIVLGTFTTRTRLGTSFFDVVNGFVTPFLYSLTSDGAVEWISVVDEEAETRPLFRRTPSIMAATLVGEDGPFLRTYDPTGNVMDSRPLPFCNGQVVTGTMIGDIAYHVATETKTCNPGDELTIAWYRTPRSGQQFNRIRYTCGGPNSLATTMTPLDDSTLLVGGRFERSLLFDTISRRPDLVAKAATLRNGFVAAIDTNGRLIWGKVLGSPIWSQVADVSRSRTGFLLSATTRSPDTALMIQRYAYPSTSIEGEGPSVTATGRGRIVRPGDALSRSDEPDTGGILHASDGRIIHRFTDGTVPLMPDVPPGLYLLKTDRDILPLLCLP</sequence>
<dbReference type="AlphaFoldDB" id="A0A1M3L083"/>
<dbReference type="EMBL" id="MKVH01000019">
    <property type="protein sequence ID" value="OJX58245.1"/>
    <property type="molecule type" value="Genomic_DNA"/>
</dbReference>
<comment type="caution">
    <text evidence="1">The sequence shown here is derived from an EMBL/GenBank/DDBJ whole genome shotgun (WGS) entry which is preliminary data.</text>
</comment>
<dbReference type="PANTHER" id="PTHR35580:SF1">
    <property type="entry name" value="PHYTASE-LIKE DOMAIN-CONTAINING PROTEIN"/>
    <property type="match status" value="1"/>
</dbReference>
<dbReference type="Proteomes" id="UP000184233">
    <property type="component" value="Unassembled WGS sequence"/>
</dbReference>
<dbReference type="PANTHER" id="PTHR35580">
    <property type="entry name" value="CELL SURFACE GLYCOPROTEIN (S-LAYER PROTEIN)-LIKE PROTEIN"/>
    <property type="match status" value="1"/>
</dbReference>
<dbReference type="STRING" id="1895771.BGO89_03170"/>
<organism evidence="1 2">
    <name type="scientific">Candidatus Kapaibacterium thiocyanatum</name>
    <dbReference type="NCBI Taxonomy" id="1895771"/>
    <lineage>
        <taxon>Bacteria</taxon>
        <taxon>Pseudomonadati</taxon>
        <taxon>Candidatus Kapaibacteriota</taxon>
        <taxon>Candidatus Kapaibacteriia</taxon>
        <taxon>Candidatus Kapaibacteriales</taxon>
        <taxon>Candidatus Kapaibacteriaceae</taxon>
        <taxon>Candidatus Kapaibacterium</taxon>
    </lineage>
</organism>
<reference evidence="1 2" key="1">
    <citation type="submission" date="2016-09" db="EMBL/GenBank/DDBJ databases">
        <title>Genome-resolved meta-omics ties microbial dynamics to process performance in biotechnology for thiocyanate degradation.</title>
        <authorList>
            <person name="Kantor R.S."/>
            <person name="Huddy R.J."/>
            <person name="Iyer R."/>
            <person name="Thomas B.C."/>
            <person name="Brown C.T."/>
            <person name="Anantharaman K."/>
            <person name="Tringe S."/>
            <person name="Hettich R.L."/>
            <person name="Harrison S.T."/>
            <person name="Banfield J.F."/>
        </authorList>
    </citation>
    <scope>NUCLEOTIDE SEQUENCE [LARGE SCALE GENOMIC DNA]</scope>
    <source>
        <strain evidence="1">59-99</strain>
    </source>
</reference>
<name>A0A1M3L083_9BACT</name>
<protein>
    <submittedName>
        <fullName evidence="1">Uncharacterized protein</fullName>
    </submittedName>
</protein>
<evidence type="ECO:0000313" key="1">
    <source>
        <dbReference type="EMBL" id="OJX58245.1"/>
    </source>
</evidence>
<dbReference type="Gene3D" id="2.80.10.50">
    <property type="match status" value="1"/>
</dbReference>
<gene>
    <name evidence="1" type="ORF">BGO89_03170</name>
</gene>
<accession>A0A1M3L083</accession>
<proteinExistence type="predicted"/>
<evidence type="ECO:0000313" key="2">
    <source>
        <dbReference type="Proteomes" id="UP000184233"/>
    </source>
</evidence>